<sequence>MIMYQKANKWVAEERASADSDRKRKIIRLYGKTKDEVAERYKEKKVIEIIRKMNSENLTVERQTPLPGVDILVVSENGCYPVMVPTKLVITKTFESILNEVLYEIARIKKG</sequence>
<dbReference type="Proteomes" id="UP000641206">
    <property type="component" value="Unassembled WGS sequence"/>
</dbReference>
<gene>
    <name evidence="1" type="ORF">GCM10011346_02490</name>
</gene>
<comment type="caution">
    <text evidence="1">The sequence shown here is derived from an EMBL/GenBank/DDBJ whole genome shotgun (WGS) entry which is preliminary data.</text>
</comment>
<name>A0ABQ2NP40_9BACI</name>
<reference evidence="2" key="1">
    <citation type="journal article" date="2019" name="Int. J. Syst. Evol. Microbiol.">
        <title>The Global Catalogue of Microorganisms (GCM) 10K type strain sequencing project: providing services to taxonomists for standard genome sequencing and annotation.</title>
        <authorList>
            <consortium name="The Broad Institute Genomics Platform"/>
            <consortium name="The Broad Institute Genome Sequencing Center for Infectious Disease"/>
            <person name="Wu L."/>
            <person name="Ma J."/>
        </authorList>
    </citation>
    <scope>NUCLEOTIDE SEQUENCE [LARGE SCALE GENOMIC DNA]</scope>
    <source>
        <strain evidence="2">CGMCC 1.7693</strain>
    </source>
</reference>
<evidence type="ECO:0000313" key="1">
    <source>
        <dbReference type="EMBL" id="GGP07252.1"/>
    </source>
</evidence>
<dbReference type="RefSeq" id="WP_188732730.1">
    <property type="nucleotide sequence ID" value="NZ_BMLW01000001.1"/>
</dbReference>
<accession>A0ABQ2NP40</accession>
<organism evidence="1 2">
    <name type="scientific">Oceanobacillus neutriphilus</name>
    <dbReference type="NCBI Taxonomy" id="531815"/>
    <lineage>
        <taxon>Bacteria</taxon>
        <taxon>Bacillati</taxon>
        <taxon>Bacillota</taxon>
        <taxon>Bacilli</taxon>
        <taxon>Bacillales</taxon>
        <taxon>Bacillaceae</taxon>
        <taxon>Oceanobacillus</taxon>
    </lineage>
</organism>
<keyword evidence="2" id="KW-1185">Reference proteome</keyword>
<dbReference type="EMBL" id="BMLW01000001">
    <property type="protein sequence ID" value="GGP07252.1"/>
    <property type="molecule type" value="Genomic_DNA"/>
</dbReference>
<protein>
    <submittedName>
        <fullName evidence="1">Uncharacterized protein</fullName>
    </submittedName>
</protein>
<evidence type="ECO:0000313" key="2">
    <source>
        <dbReference type="Proteomes" id="UP000641206"/>
    </source>
</evidence>
<proteinExistence type="predicted"/>